<dbReference type="EMBL" id="JAACJM010000018">
    <property type="protein sequence ID" value="KAF5367700.1"/>
    <property type="molecule type" value="Genomic_DNA"/>
</dbReference>
<feature type="domain" description="GST N-terminal" evidence="2">
    <location>
        <begin position="18"/>
        <end position="93"/>
    </location>
</feature>
<dbReference type="PANTHER" id="PTHR44051:SF8">
    <property type="entry name" value="GLUTATHIONE S-TRANSFERASE GSTA"/>
    <property type="match status" value="1"/>
</dbReference>
<dbReference type="Gene3D" id="3.40.30.10">
    <property type="entry name" value="Glutaredoxin"/>
    <property type="match status" value="1"/>
</dbReference>
<reference evidence="4 5" key="1">
    <citation type="journal article" date="2020" name="ISME J.">
        <title>Uncovering the hidden diversity of litter-decomposition mechanisms in mushroom-forming fungi.</title>
        <authorList>
            <person name="Floudas D."/>
            <person name="Bentzer J."/>
            <person name="Ahren D."/>
            <person name="Johansson T."/>
            <person name="Persson P."/>
            <person name="Tunlid A."/>
        </authorList>
    </citation>
    <scope>NUCLEOTIDE SEQUENCE [LARGE SCALE GENOMIC DNA]</scope>
    <source>
        <strain evidence="4 5">CBS 291.85</strain>
    </source>
</reference>
<dbReference type="CDD" id="cd00299">
    <property type="entry name" value="GST_C_family"/>
    <property type="match status" value="1"/>
</dbReference>
<comment type="similarity">
    <text evidence="1">Belongs to the GST superfamily.</text>
</comment>
<evidence type="ECO:0000259" key="3">
    <source>
        <dbReference type="Pfam" id="PF22041"/>
    </source>
</evidence>
<accession>A0A8H5LRU0</accession>
<dbReference type="AlphaFoldDB" id="A0A8H5LRU0"/>
<dbReference type="Proteomes" id="UP000559256">
    <property type="component" value="Unassembled WGS sequence"/>
</dbReference>
<dbReference type="InterPro" id="IPR036282">
    <property type="entry name" value="Glutathione-S-Trfase_C_sf"/>
</dbReference>
<organism evidence="4 5">
    <name type="scientific">Tetrapyrgos nigripes</name>
    <dbReference type="NCBI Taxonomy" id="182062"/>
    <lineage>
        <taxon>Eukaryota</taxon>
        <taxon>Fungi</taxon>
        <taxon>Dikarya</taxon>
        <taxon>Basidiomycota</taxon>
        <taxon>Agaricomycotina</taxon>
        <taxon>Agaricomycetes</taxon>
        <taxon>Agaricomycetidae</taxon>
        <taxon>Agaricales</taxon>
        <taxon>Marasmiineae</taxon>
        <taxon>Marasmiaceae</taxon>
        <taxon>Tetrapyrgos</taxon>
    </lineage>
</organism>
<protein>
    <recommendedName>
        <fullName evidence="6">GST N-terminal domain-containing protein</fullName>
    </recommendedName>
</protein>
<dbReference type="OrthoDB" id="4951845at2759"/>
<evidence type="ECO:0008006" key="6">
    <source>
        <dbReference type="Google" id="ProtNLM"/>
    </source>
</evidence>
<dbReference type="InterPro" id="IPR004045">
    <property type="entry name" value="Glutathione_S-Trfase_N"/>
</dbReference>
<dbReference type="Pfam" id="PF22041">
    <property type="entry name" value="GST_C_7"/>
    <property type="match status" value="1"/>
</dbReference>
<dbReference type="SUPFAM" id="SSF52833">
    <property type="entry name" value="Thioredoxin-like"/>
    <property type="match status" value="1"/>
</dbReference>
<proteinExistence type="inferred from homology"/>
<gene>
    <name evidence="4" type="ORF">D9758_009853</name>
</gene>
<keyword evidence="5" id="KW-1185">Reference proteome</keyword>
<evidence type="ECO:0000313" key="4">
    <source>
        <dbReference type="EMBL" id="KAF5367700.1"/>
    </source>
</evidence>
<evidence type="ECO:0000313" key="5">
    <source>
        <dbReference type="Proteomes" id="UP000559256"/>
    </source>
</evidence>
<dbReference type="Pfam" id="PF13409">
    <property type="entry name" value="GST_N_2"/>
    <property type="match status" value="1"/>
</dbReference>
<dbReference type="SUPFAM" id="SSF47616">
    <property type="entry name" value="GST C-terminal domain-like"/>
    <property type="match status" value="1"/>
</dbReference>
<sequence length="246" mass="28848">MITLYDLNTLRPDPYRTYSPHAWKVHCVLRFKSLPYQTFWLEYPSIESKAKELGAPPTSTWSDGSRYTIPFIHDSTTNKVISDSLLIVEYLDNAYPDTITLITPGTEALQSVFADAIWTVYMKDIDPVIGRTLPNKFFTEANAEYYRKWAPKDPNEEMTEESIKDSWKRFESRFGELAETIGDEPFVMGNQVSFSDCALIGWLMLLRFALWDDDKGKQRWNEIMEWHGGRWKRLIDTYEELRDTRI</sequence>
<feature type="domain" description="Glutathione S-transferase UstS-like C-terminal" evidence="3">
    <location>
        <begin position="108"/>
        <end position="240"/>
    </location>
</feature>
<dbReference type="PANTHER" id="PTHR44051">
    <property type="entry name" value="GLUTATHIONE S-TRANSFERASE-RELATED"/>
    <property type="match status" value="1"/>
</dbReference>
<evidence type="ECO:0000256" key="1">
    <source>
        <dbReference type="ARBA" id="ARBA00007409"/>
    </source>
</evidence>
<dbReference type="InterPro" id="IPR054416">
    <property type="entry name" value="GST_UstS-like_C"/>
</dbReference>
<dbReference type="InterPro" id="IPR036249">
    <property type="entry name" value="Thioredoxin-like_sf"/>
</dbReference>
<name>A0A8H5LRU0_9AGAR</name>
<dbReference type="Gene3D" id="1.20.1050.10">
    <property type="match status" value="1"/>
</dbReference>
<evidence type="ECO:0000259" key="2">
    <source>
        <dbReference type="Pfam" id="PF13409"/>
    </source>
</evidence>
<comment type="caution">
    <text evidence="4">The sequence shown here is derived from an EMBL/GenBank/DDBJ whole genome shotgun (WGS) entry which is preliminary data.</text>
</comment>